<sequence length="166" mass="18978">MAKRRKQGLRASAYQSEPVVVRGWEWAHAALWNESKKCKVRMTDTIVFHRDADRGDIDSFLWLFTGKSGAISRKRMTKDGSLPVGKIRDRFLQLAGRSSEKRIKWVAVVNFLDGSRKLVDTEEFEEILQALDGGRRGSPRLKLRAMADLLYLTLKLSDGQVIWTRG</sequence>
<name>G4ZNC6_PHYSP</name>
<dbReference type="OMA" id="HAALWNE"/>
<accession>G4ZNC6</accession>
<dbReference type="AlphaFoldDB" id="G4ZNC6"/>
<dbReference type="GeneID" id="20643948"/>
<dbReference type="KEGG" id="psoj:PHYSODRAFT_316164"/>
<organism evidence="1 2">
    <name type="scientific">Phytophthora sojae (strain P6497)</name>
    <name type="common">Soybean stem and root rot agent</name>
    <name type="synonym">Phytophthora megasperma f. sp. glycines</name>
    <dbReference type="NCBI Taxonomy" id="1094619"/>
    <lineage>
        <taxon>Eukaryota</taxon>
        <taxon>Sar</taxon>
        <taxon>Stramenopiles</taxon>
        <taxon>Oomycota</taxon>
        <taxon>Peronosporomycetes</taxon>
        <taxon>Peronosporales</taxon>
        <taxon>Peronosporaceae</taxon>
        <taxon>Phytophthora</taxon>
    </lineage>
</organism>
<gene>
    <name evidence="1" type="ORF">PHYSODRAFT_316164</name>
</gene>
<dbReference type="Proteomes" id="UP000002640">
    <property type="component" value="Unassembled WGS sequence"/>
</dbReference>
<protein>
    <submittedName>
        <fullName evidence="1">Uncharacterized protein</fullName>
    </submittedName>
</protein>
<dbReference type="InParanoid" id="G4ZNC6"/>
<evidence type="ECO:0000313" key="1">
    <source>
        <dbReference type="EMBL" id="EGZ16062.1"/>
    </source>
</evidence>
<proteinExistence type="predicted"/>
<reference evidence="1 2" key="1">
    <citation type="journal article" date="2006" name="Science">
        <title>Phytophthora genome sequences uncover evolutionary origins and mechanisms of pathogenesis.</title>
        <authorList>
            <person name="Tyler B.M."/>
            <person name="Tripathy S."/>
            <person name="Zhang X."/>
            <person name="Dehal P."/>
            <person name="Jiang R.H."/>
            <person name="Aerts A."/>
            <person name="Arredondo F.D."/>
            <person name="Baxter L."/>
            <person name="Bensasson D."/>
            <person name="Beynon J.L."/>
            <person name="Chapman J."/>
            <person name="Damasceno C.M."/>
            <person name="Dorrance A.E."/>
            <person name="Dou D."/>
            <person name="Dickerman A.W."/>
            <person name="Dubchak I.L."/>
            <person name="Garbelotto M."/>
            <person name="Gijzen M."/>
            <person name="Gordon S.G."/>
            <person name="Govers F."/>
            <person name="Grunwald N.J."/>
            <person name="Huang W."/>
            <person name="Ivors K.L."/>
            <person name="Jones R.W."/>
            <person name="Kamoun S."/>
            <person name="Krampis K."/>
            <person name="Lamour K.H."/>
            <person name="Lee M.K."/>
            <person name="McDonald W.H."/>
            <person name="Medina M."/>
            <person name="Meijer H.J."/>
            <person name="Nordberg E.K."/>
            <person name="Maclean D.J."/>
            <person name="Ospina-Giraldo M.D."/>
            <person name="Morris P.F."/>
            <person name="Phuntumart V."/>
            <person name="Putnam N.H."/>
            <person name="Rash S."/>
            <person name="Rose J.K."/>
            <person name="Sakihama Y."/>
            <person name="Salamov A.A."/>
            <person name="Savidor A."/>
            <person name="Scheuring C.F."/>
            <person name="Smith B.M."/>
            <person name="Sobral B.W."/>
            <person name="Terry A."/>
            <person name="Torto-Alalibo T.A."/>
            <person name="Win J."/>
            <person name="Xu Z."/>
            <person name="Zhang H."/>
            <person name="Grigoriev I.V."/>
            <person name="Rokhsar D.S."/>
            <person name="Boore J.L."/>
        </authorList>
    </citation>
    <scope>NUCLEOTIDE SEQUENCE [LARGE SCALE GENOMIC DNA]</scope>
    <source>
        <strain evidence="1 2">P6497</strain>
    </source>
</reference>
<dbReference type="RefSeq" id="XP_009529811.1">
    <property type="nucleotide sequence ID" value="XM_009531516.1"/>
</dbReference>
<evidence type="ECO:0000313" key="2">
    <source>
        <dbReference type="Proteomes" id="UP000002640"/>
    </source>
</evidence>
<dbReference type="EMBL" id="JH159155">
    <property type="protein sequence ID" value="EGZ16062.1"/>
    <property type="molecule type" value="Genomic_DNA"/>
</dbReference>
<keyword evidence="2" id="KW-1185">Reference proteome</keyword>